<evidence type="ECO:0000256" key="1">
    <source>
        <dbReference type="ARBA" id="ARBA00004477"/>
    </source>
</evidence>
<protein>
    <submittedName>
        <fullName evidence="14">Putative Erg28-like protein</fullName>
    </submittedName>
</protein>
<dbReference type="GO" id="GO:0016126">
    <property type="term" value="P:sterol biosynthetic process"/>
    <property type="evidence" value="ECO:0007669"/>
    <property type="project" value="UniProtKB-KW"/>
</dbReference>
<keyword evidence="12" id="KW-0753">Steroid metabolism</keyword>
<feature type="transmembrane region" description="Helical" evidence="13">
    <location>
        <begin position="142"/>
        <end position="163"/>
    </location>
</feature>
<comment type="caution">
    <text evidence="14">The sequence shown here is derived from an EMBL/GenBank/DDBJ whole genome shotgun (WGS) entry which is preliminary data.</text>
</comment>
<keyword evidence="4 13" id="KW-0812">Transmembrane</keyword>
<comment type="similarity">
    <text evidence="2">Belongs to the ERG28 family.</text>
</comment>
<evidence type="ECO:0000313" key="14">
    <source>
        <dbReference type="EMBL" id="KTB38998.1"/>
    </source>
</evidence>
<keyword evidence="7 13" id="KW-1133">Transmembrane helix</keyword>
<evidence type="ECO:0000256" key="11">
    <source>
        <dbReference type="ARBA" id="ARBA00023166"/>
    </source>
</evidence>
<evidence type="ECO:0000256" key="10">
    <source>
        <dbReference type="ARBA" id="ARBA00023136"/>
    </source>
</evidence>
<dbReference type="Proteomes" id="UP000054988">
    <property type="component" value="Unassembled WGS sequence"/>
</dbReference>
<evidence type="ECO:0000256" key="3">
    <source>
        <dbReference type="ARBA" id="ARBA00022516"/>
    </source>
</evidence>
<evidence type="ECO:0000256" key="13">
    <source>
        <dbReference type="SAM" id="Phobius"/>
    </source>
</evidence>
<name>A0A0W0FRW5_MONRR</name>
<organism evidence="14 15">
    <name type="scientific">Moniliophthora roreri</name>
    <name type="common">Frosty pod rot fungus</name>
    <name type="synonym">Monilia roreri</name>
    <dbReference type="NCBI Taxonomy" id="221103"/>
    <lineage>
        <taxon>Eukaryota</taxon>
        <taxon>Fungi</taxon>
        <taxon>Dikarya</taxon>
        <taxon>Basidiomycota</taxon>
        <taxon>Agaricomycotina</taxon>
        <taxon>Agaricomycetes</taxon>
        <taxon>Agaricomycetidae</taxon>
        <taxon>Agaricales</taxon>
        <taxon>Marasmiineae</taxon>
        <taxon>Marasmiaceae</taxon>
        <taxon>Moniliophthora</taxon>
    </lineage>
</organism>
<evidence type="ECO:0000256" key="2">
    <source>
        <dbReference type="ARBA" id="ARBA00005377"/>
    </source>
</evidence>
<keyword evidence="6" id="KW-0752">Steroid biosynthesis</keyword>
<dbReference type="Pfam" id="PF03694">
    <property type="entry name" value="Erg28"/>
    <property type="match status" value="1"/>
</dbReference>
<comment type="subcellular location">
    <subcellularLocation>
        <location evidence="1">Endoplasmic reticulum membrane</location>
        <topology evidence="1">Multi-pass membrane protein</topology>
    </subcellularLocation>
</comment>
<feature type="transmembrane region" description="Helical" evidence="13">
    <location>
        <begin position="114"/>
        <end position="136"/>
    </location>
</feature>
<evidence type="ECO:0000256" key="6">
    <source>
        <dbReference type="ARBA" id="ARBA00022955"/>
    </source>
</evidence>
<dbReference type="GO" id="GO:0005789">
    <property type="term" value="C:endoplasmic reticulum membrane"/>
    <property type="evidence" value="ECO:0007669"/>
    <property type="project" value="UniProtKB-SubCell"/>
</dbReference>
<sequence length="166" mass="18764">MHSACRNNFNSAARNLALLSHRRLFSIQQWVSLTASVIPQSEGWLPSWQLFIAATSLFNTVQNFAGIKLTRHLYGGSALVNPLQARTFAIWTLTTSIVRGYAAYNLHLKPIYDIALLTYLLAFAHFTSEVLIFRSVKFTPPLMAPMLVATSSLAWMIMQYDFYVKS</sequence>
<gene>
    <name evidence="14" type="ORF">WG66_8434</name>
</gene>
<evidence type="ECO:0000256" key="12">
    <source>
        <dbReference type="ARBA" id="ARBA00023221"/>
    </source>
</evidence>
<evidence type="ECO:0000313" key="15">
    <source>
        <dbReference type="Proteomes" id="UP000054988"/>
    </source>
</evidence>
<keyword evidence="9" id="KW-0443">Lipid metabolism</keyword>
<dbReference type="EMBL" id="LATX01001714">
    <property type="protein sequence ID" value="KTB38998.1"/>
    <property type="molecule type" value="Genomic_DNA"/>
</dbReference>
<evidence type="ECO:0000256" key="9">
    <source>
        <dbReference type="ARBA" id="ARBA00023098"/>
    </source>
</evidence>
<reference evidence="14 15" key="1">
    <citation type="submission" date="2015-12" db="EMBL/GenBank/DDBJ databases">
        <title>Draft genome sequence of Moniliophthora roreri, the causal agent of frosty pod rot of cacao.</title>
        <authorList>
            <person name="Aime M.C."/>
            <person name="Diaz-Valderrama J.R."/>
            <person name="Kijpornyongpan T."/>
            <person name="Phillips-Mora W."/>
        </authorList>
    </citation>
    <scope>NUCLEOTIDE SEQUENCE [LARGE SCALE GENOMIC DNA]</scope>
    <source>
        <strain evidence="14 15">MCA 2952</strain>
    </source>
</reference>
<accession>A0A0W0FRW5</accession>
<dbReference type="PANTHER" id="PTHR15451:SF19">
    <property type="entry name" value="ERGOSTEROL BIOSYNTHETIC PROTEIN 28 HOMOLOG"/>
    <property type="match status" value="1"/>
</dbReference>
<evidence type="ECO:0000256" key="8">
    <source>
        <dbReference type="ARBA" id="ARBA00023011"/>
    </source>
</evidence>
<dbReference type="InterPro" id="IPR005352">
    <property type="entry name" value="Erg28"/>
</dbReference>
<evidence type="ECO:0000256" key="4">
    <source>
        <dbReference type="ARBA" id="ARBA00022692"/>
    </source>
</evidence>
<keyword evidence="5" id="KW-0256">Endoplasmic reticulum</keyword>
<keyword evidence="10 13" id="KW-0472">Membrane</keyword>
<keyword evidence="11" id="KW-1207">Sterol metabolism</keyword>
<dbReference type="AlphaFoldDB" id="A0A0W0FRW5"/>
<dbReference type="GO" id="GO:0030674">
    <property type="term" value="F:protein-macromolecule adaptor activity"/>
    <property type="evidence" value="ECO:0007669"/>
    <property type="project" value="TreeGrafter"/>
</dbReference>
<keyword evidence="3" id="KW-0444">Lipid biosynthesis</keyword>
<keyword evidence="8" id="KW-0756">Sterol biosynthesis</keyword>
<evidence type="ECO:0000256" key="7">
    <source>
        <dbReference type="ARBA" id="ARBA00022989"/>
    </source>
</evidence>
<dbReference type="PANTHER" id="PTHR15451">
    <property type="entry name" value="ERGOSTEROL BIOSYNTHETIC PROTEIN 28-RELATED"/>
    <property type="match status" value="1"/>
</dbReference>
<evidence type="ECO:0000256" key="5">
    <source>
        <dbReference type="ARBA" id="ARBA00022824"/>
    </source>
</evidence>
<proteinExistence type="inferred from homology"/>